<name>A0A926EQH0_9FIRM</name>
<dbReference type="NCBIfam" id="TIGR00738">
    <property type="entry name" value="rrf2_super"/>
    <property type="match status" value="1"/>
</dbReference>
<accession>A0A926EQH0</accession>
<dbReference type="InterPro" id="IPR000944">
    <property type="entry name" value="Tscrpt_reg_Rrf2"/>
</dbReference>
<dbReference type="GO" id="GO:0003700">
    <property type="term" value="F:DNA-binding transcription factor activity"/>
    <property type="evidence" value="ECO:0007669"/>
    <property type="project" value="TreeGrafter"/>
</dbReference>
<evidence type="ECO:0000313" key="1">
    <source>
        <dbReference type="EMBL" id="MBC8584499.1"/>
    </source>
</evidence>
<gene>
    <name evidence="1" type="ORF">H8705_02755</name>
</gene>
<protein>
    <submittedName>
        <fullName evidence="1">Rrf2 family transcriptional regulator</fullName>
    </submittedName>
</protein>
<dbReference type="InterPro" id="IPR036388">
    <property type="entry name" value="WH-like_DNA-bd_sf"/>
</dbReference>
<dbReference type="Proteomes" id="UP000623678">
    <property type="component" value="Unassembled WGS sequence"/>
</dbReference>
<dbReference type="AlphaFoldDB" id="A0A926EQH0"/>
<dbReference type="RefSeq" id="WP_262394332.1">
    <property type="nucleotide sequence ID" value="NZ_JACRTD010000002.1"/>
</dbReference>
<dbReference type="PANTHER" id="PTHR33221">
    <property type="entry name" value="WINGED HELIX-TURN-HELIX TRANSCRIPTIONAL REGULATOR, RRF2 FAMILY"/>
    <property type="match status" value="1"/>
</dbReference>
<comment type="caution">
    <text evidence="1">The sequence shown here is derived from an EMBL/GenBank/DDBJ whole genome shotgun (WGS) entry which is preliminary data.</text>
</comment>
<dbReference type="PROSITE" id="PS01332">
    <property type="entry name" value="HTH_RRF2_1"/>
    <property type="match status" value="1"/>
</dbReference>
<reference evidence="1" key="1">
    <citation type="submission" date="2020-08" db="EMBL/GenBank/DDBJ databases">
        <title>Genome public.</title>
        <authorList>
            <person name="Liu C."/>
            <person name="Sun Q."/>
        </authorList>
    </citation>
    <scope>NUCLEOTIDE SEQUENCE</scope>
    <source>
        <strain evidence="1">NSJ-64</strain>
    </source>
</reference>
<sequence length="130" mass="14521">MHITLEADYAVRIVNCLAKNNVRMDAKTLSAQTGVTLRFSLKILRKLVAQGIVRSFKGTQGGYELARPADQITLGEVIECVEGVITFSRCVDNEEFVCTCGDSADCRFNKAYKELSQMVREKLYSITFAQ</sequence>
<dbReference type="EMBL" id="JACRTD010000002">
    <property type="protein sequence ID" value="MBC8584499.1"/>
    <property type="molecule type" value="Genomic_DNA"/>
</dbReference>
<dbReference type="PROSITE" id="PS51197">
    <property type="entry name" value="HTH_RRF2_2"/>
    <property type="match status" value="1"/>
</dbReference>
<dbReference type="InterPro" id="IPR030489">
    <property type="entry name" value="TR_Rrf2-type_CS"/>
</dbReference>
<dbReference type="Gene3D" id="1.10.10.10">
    <property type="entry name" value="Winged helix-like DNA-binding domain superfamily/Winged helix DNA-binding domain"/>
    <property type="match status" value="1"/>
</dbReference>
<organism evidence="1 2">
    <name type="scientific">Youxingia wuxianensis</name>
    <dbReference type="NCBI Taxonomy" id="2763678"/>
    <lineage>
        <taxon>Bacteria</taxon>
        <taxon>Bacillati</taxon>
        <taxon>Bacillota</taxon>
        <taxon>Clostridia</taxon>
        <taxon>Eubacteriales</taxon>
        <taxon>Oscillospiraceae</taxon>
        <taxon>Youxingia</taxon>
    </lineage>
</organism>
<keyword evidence="2" id="KW-1185">Reference proteome</keyword>
<dbReference type="Pfam" id="PF02082">
    <property type="entry name" value="Rrf2"/>
    <property type="match status" value="1"/>
</dbReference>
<evidence type="ECO:0000313" key="2">
    <source>
        <dbReference type="Proteomes" id="UP000623678"/>
    </source>
</evidence>
<dbReference type="PANTHER" id="PTHR33221:SF2">
    <property type="entry name" value="TRANSCRIPTIONAL REGULATOR"/>
    <property type="match status" value="1"/>
</dbReference>
<dbReference type="SUPFAM" id="SSF46785">
    <property type="entry name" value="Winged helix' DNA-binding domain"/>
    <property type="match status" value="1"/>
</dbReference>
<proteinExistence type="predicted"/>
<dbReference type="GO" id="GO:0005829">
    <property type="term" value="C:cytosol"/>
    <property type="evidence" value="ECO:0007669"/>
    <property type="project" value="TreeGrafter"/>
</dbReference>
<dbReference type="InterPro" id="IPR036390">
    <property type="entry name" value="WH_DNA-bd_sf"/>
</dbReference>